<dbReference type="InterPro" id="IPR052374">
    <property type="entry name" value="SERAC1"/>
</dbReference>
<evidence type="ECO:0000313" key="7">
    <source>
        <dbReference type="EMBL" id="KAK7688526.1"/>
    </source>
</evidence>
<reference evidence="7 8" key="1">
    <citation type="submission" date="2022-09" db="EMBL/GenBank/DDBJ databases">
        <authorList>
            <person name="Palmer J.M."/>
        </authorList>
    </citation>
    <scope>NUCLEOTIDE SEQUENCE [LARGE SCALE GENOMIC DNA]</scope>
    <source>
        <strain evidence="7 8">DSM 7382</strain>
    </source>
</reference>
<dbReference type="PANTHER" id="PTHR48182">
    <property type="entry name" value="PROTEIN SERAC1"/>
    <property type="match status" value="1"/>
</dbReference>
<dbReference type="InterPro" id="IPR015926">
    <property type="entry name" value="Cytolysin/lectin"/>
</dbReference>
<dbReference type="Pfam" id="PF07367">
    <property type="entry name" value="FB_lectin"/>
    <property type="match status" value="2"/>
</dbReference>
<dbReference type="PANTHER" id="PTHR48182:SF2">
    <property type="entry name" value="PROTEIN SERAC1"/>
    <property type="match status" value="1"/>
</dbReference>
<protein>
    <recommendedName>
        <fullName evidence="9">DUF676 domain-containing protein</fullName>
    </recommendedName>
</protein>
<comment type="caution">
    <text evidence="7">The sequence shown here is derived from an EMBL/GenBank/DDBJ whole genome shotgun (WGS) entry which is preliminary data.</text>
</comment>
<dbReference type="SUPFAM" id="SSF63724">
    <property type="entry name" value="Cytolysin/lectin"/>
    <property type="match status" value="2"/>
</dbReference>
<dbReference type="GO" id="GO:0016020">
    <property type="term" value="C:membrane"/>
    <property type="evidence" value="ECO:0007669"/>
    <property type="project" value="UniProtKB-SubCell"/>
</dbReference>
<dbReference type="Gene3D" id="3.40.50.1820">
    <property type="entry name" value="alpha/beta hydrolase"/>
    <property type="match status" value="1"/>
</dbReference>
<evidence type="ECO:0000256" key="3">
    <source>
        <dbReference type="ARBA" id="ARBA00004370"/>
    </source>
</evidence>
<keyword evidence="5" id="KW-0496">Mitochondrion</keyword>
<evidence type="ECO:0000256" key="2">
    <source>
        <dbReference type="ARBA" id="ARBA00004240"/>
    </source>
</evidence>
<keyword evidence="6" id="KW-0472">Membrane</keyword>
<dbReference type="GO" id="GO:0005739">
    <property type="term" value="C:mitochondrion"/>
    <property type="evidence" value="ECO:0007669"/>
    <property type="project" value="UniProtKB-SubCell"/>
</dbReference>
<evidence type="ECO:0000256" key="4">
    <source>
        <dbReference type="ARBA" id="ARBA00022824"/>
    </source>
</evidence>
<proteinExistence type="predicted"/>
<evidence type="ECO:0000256" key="1">
    <source>
        <dbReference type="ARBA" id="ARBA00004173"/>
    </source>
</evidence>
<evidence type="ECO:0000256" key="6">
    <source>
        <dbReference type="ARBA" id="ARBA00023136"/>
    </source>
</evidence>
<name>A0AAW0G708_9APHY</name>
<organism evidence="7 8">
    <name type="scientific">Cerrena zonata</name>
    <dbReference type="NCBI Taxonomy" id="2478898"/>
    <lineage>
        <taxon>Eukaryota</taxon>
        <taxon>Fungi</taxon>
        <taxon>Dikarya</taxon>
        <taxon>Basidiomycota</taxon>
        <taxon>Agaricomycotina</taxon>
        <taxon>Agaricomycetes</taxon>
        <taxon>Polyporales</taxon>
        <taxon>Cerrenaceae</taxon>
        <taxon>Cerrena</taxon>
    </lineage>
</organism>
<evidence type="ECO:0008006" key="9">
    <source>
        <dbReference type="Google" id="ProtNLM"/>
    </source>
</evidence>
<dbReference type="EMBL" id="JASBNA010000010">
    <property type="protein sequence ID" value="KAK7688526.1"/>
    <property type="molecule type" value="Genomic_DNA"/>
</dbReference>
<dbReference type="InterPro" id="IPR029058">
    <property type="entry name" value="AB_hydrolase_fold"/>
</dbReference>
<comment type="subcellular location">
    <subcellularLocation>
        <location evidence="2">Endoplasmic reticulum</location>
    </subcellularLocation>
    <subcellularLocation>
        <location evidence="3">Membrane</location>
    </subcellularLocation>
    <subcellularLocation>
        <location evidence="1">Mitochondrion</location>
    </subcellularLocation>
</comment>
<accession>A0AAW0G708</accession>
<dbReference type="InterPro" id="IPR009960">
    <property type="entry name" value="Fruit_body_lectin_fun"/>
</dbReference>
<dbReference type="AlphaFoldDB" id="A0AAW0G708"/>
<dbReference type="GO" id="GO:0005783">
    <property type="term" value="C:endoplasmic reticulum"/>
    <property type="evidence" value="ECO:0007669"/>
    <property type="project" value="UniProtKB-SubCell"/>
</dbReference>
<sequence length="606" mass="67195">MFWPRDLLGKDVKNIRIISWGYDSDVMKVFSSSSQDTIVGHAETLLTDIDSLRTDLEVKTLRPIIFIGHSLGGIVIKQALTRAHVYHATGGKDQGQIYKCTTGVIFLGTPHRGSEKASLAQIFTNMVKLTGKQPNNAILQALKRGSQILEEQRNNFASISANMRVVCAYEEYESGALGMIVPKDSAVVDGREVEQIGIPADHKNVCKFLDAQSVGYRRVLHQVRSCLPQSTMQVLQSSLSAESVSAVSQATEPNKSYQYRMRIEVKSIEGQLFQVVDRGLRKPTSDKWTNTSINTFVLYLEQSGTSGNLVFLNDKTRERFSVAVGIHNDKPWCDIIVDLPEDEDASSLIDSYYGARSGRLWDNFSNYKATNSRGLVISIAISTDRGGLYDANLGIGLEANLPNNNSVSTLVQNSPSAQSRPGSPLSTAKTESIVTYQYRMRFQFDAINGEAFRAIDKGLCLNSTYDKWEDLSDSSFLLYLHHSGTSGSLLLLNDKTGERFSVAAGMHNYRPWCDILTDLPEEANSDTITSSYYGSRSGRLWDNFDKFETTSNMGTKLSMAITMAWDGSYDVKVAIIQAGTQKLLADKAHNLDFQIPLTDSQLLPRQ</sequence>
<dbReference type="Proteomes" id="UP001385951">
    <property type="component" value="Unassembled WGS sequence"/>
</dbReference>
<dbReference type="SUPFAM" id="SSF53474">
    <property type="entry name" value="alpha/beta-Hydrolases"/>
    <property type="match status" value="1"/>
</dbReference>
<dbReference type="Gene3D" id="2.60.270.20">
    <property type="entry name" value="Cytolysin/lectin"/>
    <property type="match status" value="2"/>
</dbReference>
<evidence type="ECO:0000256" key="5">
    <source>
        <dbReference type="ARBA" id="ARBA00023128"/>
    </source>
</evidence>
<keyword evidence="4" id="KW-0256">Endoplasmic reticulum</keyword>
<evidence type="ECO:0000313" key="8">
    <source>
        <dbReference type="Proteomes" id="UP001385951"/>
    </source>
</evidence>
<keyword evidence="8" id="KW-1185">Reference proteome</keyword>
<gene>
    <name evidence="7" type="ORF">QCA50_008064</name>
</gene>